<comment type="caution">
    <text evidence="1">The sequence shown here is derived from an EMBL/GenBank/DDBJ whole genome shotgun (WGS) entry which is preliminary data.</text>
</comment>
<sequence length="29" mass="3310">DSTQYSTSSYILAKVALAQIVRNIDFLEY</sequence>
<feature type="non-terminal residue" evidence="1">
    <location>
        <position position="1"/>
    </location>
</feature>
<evidence type="ECO:0000313" key="1">
    <source>
        <dbReference type="EMBL" id="CAF1552776.1"/>
    </source>
</evidence>
<dbReference type="AlphaFoldDB" id="A0A815X4E5"/>
<name>A0A815X4E5_9BILA</name>
<evidence type="ECO:0000313" key="2">
    <source>
        <dbReference type="Proteomes" id="UP000663889"/>
    </source>
</evidence>
<reference evidence="1" key="1">
    <citation type="submission" date="2021-02" db="EMBL/GenBank/DDBJ databases">
        <authorList>
            <person name="Nowell W R."/>
        </authorList>
    </citation>
    <scope>NUCLEOTIDE SEQUENCE</scope>
</reference>
<gene>
    <name evidence="1" type="ORF">SEV965_LOCUS38781</name>
</gene>
<proteinExistence type="predicted"/>
<accession>A0A815X4E5</accession>
<organism evidence="1 2">
    <name type="scientific">Rotaria sordida</name>
    <dbReference type="NCBI Taxonomy" id="392033"/>
    <lineage>
        <taxon>Eukaryota</taxon>
        <taxon>Metazoa</taxon>
        <taxon>Spiralia</taxon>
        <taxon>Gnathifera</taxon>
        <taxon>Rotifera</taxon>
        <taxon>Eurotatoria</taxon>
        <taxon>Bdelloidea</taxon>
        <taxon>Philodinida</taxon>
        <taxon>Philodinidae</taxon>
        <taxon>Rotaria</taxon>
    </lineage>
</organism>
<dbReference type="Proteomes" id="UP000663889">
    <property type="component" value="Unassembled WGS sequence"/>
</dbReference>
<dbReference type="EMBL" id="CAJNOU010010539">
    <property type="protein sequence ID" value="CAF1552776.1"/>
    <property type="molecule type" value="Genomic_DNA"/>
</dbReference>
<protein>
    <submittedName>
        <fullName evidence="1">Uncharacterized protein</fullName>
    </submittedName>
</protein>